<keyword evidence="4 6" id="KW-1133">Transmembrane helix</keyword>
<keyword evidence="3" id="KW-0862">Zinc</keyword>
<evidence type="ECO:0000256" key="3">
    <source>
        <dbReference type="ARBA" id="ARBA00022906"/>
    </source>
</evidence>
<comment type="subcellular location">
    <subcellularLocation>
        <location evidence="1">Membrane</location>
        <topology evidence="1">Multi-pass membrane protein</topology>
    </subcellularLocation>
</comment>
<dbReference type="PANTHER" id="PTHR11562:SF17">
    <property type="entry name" value="RE54080P-RELATED"/>
    <property type="match status" value="1"/>
</dbReference>
<dbReference type="SUPFAM" id="SSF161111">
    <property type="entry name" value="Cation efflux protein transmembrane domain-like"/>
    <property type="match status" value="1"/>
</dbReference>
<feature type="transmembrane region" description="Helical" evidence="6">
    <location>
        <begin position="111"/>
        <end position="129"/>
    </location>
</feature>
<dbReference type="Proteomes" id="UP000016927">
    <property type="component" value="Unassembled WGS sequence"/>
</dbReference>
<evidence type="ECO:0000256" key="5">
    <source>
        <dbReference type="ARBA" id="ARBA00023136"/>
    </source>
</evidence>
<dbReference type="NCBIfam" id="TIGR01297">
    <property type="entry name" value="CDF"/>
    <property type="match status" value="1"/>
</dbReference>
<dbReference type="InterPro" id="IPR002524">
    <property type="entry name" value="Cation_efflux"/>
</dbReference>
<name>R0KVW9_NOSB1</name>
<feature type="domain" description="Cation efflux protein transmembrane" evidence="7">
    <location>
        <begin position="44"/>
        <end position="237"/>
    </location>
</feature>
<accession>R0KVW9</accession>
<evidence type="ECO:0000313" key="9">
    <source>
        <dbReference type="Proteomes" id="UP000016927"/>
    </source>
</evidence>
<keyword evidence="9" id="KW-1185">Reference proteome</keyword>
<evidence type="ECO:0000313" key="8">
    <source>
        <dbReference type="EMBL" id="EOB15056.1"/>
    </source>
</evidence>
<dbReference type="STRING" id="578461.R0KVW9"/>
<keyword evidence="3" id="KW-0813">Transport</keyword>
<protein>
    <submittedName>
        <fullName evidence="8">Zinc transporter 8</fullName>
    </submittedName>
</protein>
<keyword evidence="3" id="KW-0864">Zinc transport</keyword>
<gene>
    <name evidence="8" type="primary">ZNT8</name>
    <name evidence="8" type="ORF">NBO_10g0046</name>
</gene>
<feature type="transmembrane region" description="Helical" evidence="6">
    <location>
        <begin position="181"/>
        <end position="203"/>
    </location>
</feature>
<evidence type="ECO:0000259" key="7">
    <source>
        <dbReference type="Pfam" id="PF01545"/>
    </source>
</evidence>
<evidence type="ECO:0000256" key="1">
    <source>
        <dbReference type="ARBA" id="ARBA00004141"/>
    </source>
</evidence>
<reference evidence="8 9" key="1">
    <citation type="journal article" date="2013" name="BMC Genomics">
        <title>Comparative genomics of parasitic silkworm microsporidia reveal an association between genome expansion and host adaptation.</title>
        <authorList>
            <person name="Pan G."/>
            <person name="Xu J."/>
            <person name="Li T."/>
            <person name="Xia Q."/>
            <person name="Liu S.L."/>
            <person name="Zhang G."/>
            <person name="Li S."/>
            <person name="Li C."/>
            <person name="Liu H."/>
            <person name="Yang L."/>
            <person name="Liu T."/>
            <person name="Zhang X."/>
            <person name="Wu Z."/>
            <person name="Fan W."/>
            <person name="Dang X."/>
            <person name="Xiang H."/>
            <person name="Tao M."/>
            <person name="Li Y."/>
            <person name="Hu J."/>
            <person name="Li Z."/>
            <person name="Lin L."/>
            <person name="Luo J."/>
            <person name="Geng L."/>
            <person name="Wang L."/>
            <person name="Long M."/>
            <person name="Wan Y."/>
            <person name="He N."/>
            <person name="Zhang Z."/>
            <person name="Lu C."/>
            <person name="Keeling P.J."/>
            <person name="Wang J."/>
            <person name="Xiang Z."/>
            <person name="Zhou Z."/>
        </authorList>
    </citation>
    <scope>NUCLEOTIDE SEQUENCE [LARGE SCALE GENOMIC DNA]</scope>
    <source>
        <strain evidence="9">CQ1 / CVCC 102059</strain>
    </source>
</reference>
<dbReference type="VEuPathDB" id="MicrosporidiaDB:NBO_10g0046"/>
<evidence type="ECO:0000256" key="4">
    <source>
        <dbReference type="ARBA" id="ARBA00022989"/>
    </source>
</evidence>
<feature type="transmembrane region" description="Helical" evidence="6">
    <location>
        <begin position="209"/>
        <end position="230"/>
    </location>
</feature>
<dbReference type="InterPro" id="IPR050681">
    <property type="entry name" value="CDF/SLC30A"/>
</dbReference>
<dbReference type="GO" id="GO:0030003">
    <property type="term" value="P:intracellular monoatomic cation homeostasis"/>
    <property type="evidence" value="ECO:0007669"/>
    <property type="project" value="UniProtKB-ARBA"/>
</dbReference>
<dbReference type="Gene3D" id="1.20.1510.10">
    <property type="entry name" value="Cation efflux protein transmembrane domain"/>
    <property type="match status" value="1"/>
</dbReference>
<dbReference type="HOGENOM" id="CLU_013430_0_1_1"/>
<dbReference type="PANTHER" id="PTHR11562">
    <property type="entry name" value="CATION EFFLUX PROTEIN/ ZINC TRANSPORTER"/>
    <property type="match status" value="1"/>
</dbReference>
<evidence type="ECO:0000256" key="6">
    <source>
        <dbReference type="SAM" id="Phobius"/>
    </source>
</evidence>
<dbReference type="OMA" id="RTWGWAR"/>
<dbReference type="GO" id="GO:0005886">
    <property type="term" value="C:plasma membrane"/>
    <property type="evidence" value="ECO:0007669"/>
    <property type="project" value="TreeGrafter"/>
</dbReference>
<dbReference type="AlphaFoldDB" id="R0KVW9"/>
<evidence type="ECO:0000256" key="2">
    <source>
        <dbReference type="ARBA" id="ARBA00022692"/>
    </source>
</evidence>
<proteinExistence type="predicted"/>
<keyword evidence="5 6" id="KW-0472">Membrane</keyword>
<dbReference type="EMBL" id="KB908918">
    <property type="protein sequence ID" value="EOB15056.1"/>
    <property type="molecule type" value="Genomic_DNA"/>
</dbReference>
<dbReference type="GO" id="GO:0005385">
    <property type="term" value="F:zinc ion transmembrane transporter activity"/>
    <property type="evidence" value="ECO:0007669"/>
    <property type="project" value="TreeGrafter"/>
</dbReference>
<dbReference type="InterPro" id="IPR027469">
    <property type="entry name" value="Cation_efflux_TMD_sf"/>
</dbReference>
<keyword evidence="3" id="KW-0406">Ion transport</keyword>
<sequence length="347" mass="39715">MFFYKKIVLRYQMPNKESHTESHDECSHLTCTNDADISKIFKVSILIFIFMCLEIYGHYKTNSLSLLADSLHLLVDILGFIISMFALHWAKRRSDNNMTFGYHRYEIIGSLFSVGFIWIAVGYLIGEAIHKYIHPKEIDGGMFFAIAVIGFFVNLLAIYFLHHEDLAHKLKHKNLNMRAAYVHIIGDLIQSVGVIIAGCITYFYPSKAIFDILCTVSFSFLVLLSSIPLIRDAIHILSEGTPKDVKLEEVKNDILDIESIYKIVEIYSWSLSPNRKAIMVKILAEDLLINDYENLLMRINKILKEKHRFDILNVQIDTPGTYHGNSGLVVDGTTLNINNPFDSKTPF</sequence>
<feature type="transmembrane region" description="Helical" evidence="6">
    <location>
        <begin position="71"/>
        <end position="90"/>
    </location>
</feature>
<feature type="transmembrane region" description="Helical" evidence="6">
    <location>
        <begin position="40"/>
        <end position="59"/>
    </location>
</feature>
<dbReference type="OrthoDB" id="9944568at2759"/>
<dbReference type="GO" id="GO:0098771">
    <property type="term" value="P:inorganic ion homeostasis"/>
    <property type="evidence" value="ECO:0007669"/>
    <property type="project" value="UniProtKB-ARBA"/>
</dbReference>
<dbReference type="Pfam" id="PF01545">
    <property type="entry name" value="Cation_efflux"/>
    <property type="match status" value="1"/>
</dbReference>
<feature type="transmembrane region" description="Helical" evidence="6">
    <location>
        <begin position="141"/>
        <end position="161"/>
    </location>
</feature>
<keyword evidence="2 6" id="KW-0812">Transmembrane</keyword>
<organism evidence="8 9">
    <name type="scientific">Nosema bombycis (strain CQ1 / CVCC 102059)</name>
    <name type="common">Microsporidian parasite</name>
    <name type="synonym">Pebrine of silkworm</name>
    <dbReference type="NCBI Taxonomy" id="578461"/>
    <lineage>
        <taxon>Eukaryota</taxon>
        <taxon>Fungi</taxon>
        <taxon>Fungi incertae sedis</taxon>
        <taxon>Microsporidia</taxon>
        <taxon>Nosematidae</taxon>
        <taxon>Nosema</taxon>
    </lineage>
</organism>
<dbReference type="InterPro" id="IPR058533">
    <property type="entry name" value="Cation_efflux_TM"/>
</dbReference>